<evidence type="ECO:0000259" key="2">
    <source>
        <dbReference type="Pfam" id="PF17919"/>
    </source>
</evidence>
<feature type="region of interest" description="Disordered" evidence="1">
    <location>
        <begin position="1"/>
        <end position="49"/>
    </location>
</feature>
<dbReference type="SUPFAM" id="SSF56672">
    <property type="entry name" value="DNA/RNA polymerases"/>
    <property type="match status" value="1"/>
</dbReference>
<evidence type="ECO:0000256" key="1">
    <source>
        <dbReference type="SAM" id="MobiDB-lite"/>
    </source>
</evidence>
<dbReference type="InterPro" id="IPR041577">
    <property type="entry name" value="RT_RNaseH_2"/>
</dbReference>
<organism evidence="3 4">
    <name type="scientific">Lactuca sativa</name>
    <name type="common">Garden lettuce</name>
    <dbReference type="NCBI Taxonomy" id="4236"/>
    <lineage>
        <taxon>Eukaryota</taxon>
        <taxon>Viridiplantae</taxon>
        <taxon>Streptophyta</taxon>
        <taxon>Embryophyta</taxon>
        <taxon>Tracheophyta</taxon>
        <taxon>Spermatophyta</taxon>
        <taxon>Magnoliopsida</taxon>
        <taxon>eudicotyledons</taxon>
        <taxon>Gunneridae</taxon>
        <taxon>Pentapetalae</taxon>
        <taxon>asterids</taxon>
        <taxon>campanulids</taxon>
        <taxon>Asterales</taxon>
        <taxon>Asteraceae</taxon>
        <taxon>Cichorioideae</taxon>
        <taxon>Cichorieae</taxon>
        <taxon>Lactucinae</taxon>
        <taxon>Lactuca</taxon>
    </lineage>
</organism>
<dbReference type="Pfam" id="PF17919">
    <property type="entry name" value="RT_RNaseH_2"/>
    <property type="match status" value="1"/>
</dbReference>
<evidence type="ECO:0000313" key="4">
    <source>
        <dbReference type="Proteomes" id="UP000235145"/>
    </source>
</evidence>
<feature type="domain" description="Reverse transcriptase/retrotransposon-derived protein RNase H-like" evidence="2">
    <location>
        <begin position="75"/>
        <end position="173"/>
    </location>
</feature>
<dbReference type="EMBL" id="NBSK02000007">
    <property type="protein sequence ID" value="KAJ0195110.1"/>
    <property type="molecule type" value="Genomic_DNA"/>
</dbReference>
<gene>
    <name evidence="3" type="ORF">LSAT_V11C700343620</name>
</gene>
<accession>A0A9R1UWB4</accession>
<comment type="caution">
    <text evidence="3">The sequence shown here is derived from an EMBL/GenBank/DDBJ whole genome shotgun (WGS) entry which is preliminary data.</text>
</comment>
<keyword evidence="4" id="KW-1185">Reference proteome</keyword>
<dbReference type="Proteomes" id="UP000235145">
    <property type="component" value="Unassembled WGS sequence"/>
</dbReference>
<sequence length="214" mass="23938">MGPPAGTSVSKAHGKEVAYTSKAKRESGTLPEVGRGRNHKTSIPECHDRLDYKMPQPTTLPLRSLRRGQALSDKWTAVVEAVLQQIKESLNKLPMLASPVPGETLKIYLSASKEAISSVLVVEREGVQALVYFVSQTLQGPEVNYPILKKLLLALIYVAWHLRHYFQAHQIEVLTNWPIKQMLLKPETSGRLAKWAIELGEHDISYLPRTSIKP</sequence>
<evidence type="ECO:0000313" key="3">
    <source>
        <dbReference type="EMBL" id="KAJ0195110.1"/>
    </source>
</evidence>
<dbReference type="InterPro" id="IPR043502">
    <property type="entry name" value="DNA/RNA_pol_sf"/>
</dbReference>
<dbReference type="PANTHER" id="PTHR48475:SF2">
    <property type="entry name" value="RIBONUCLEASE H"/>
    <property type="match status" value="1"/>
</dbReference>
<dbReference type="AlphaFoldDB" id="A0A9R1UWB4"/>
<proteinExistence type="predicted"/>
<dbReference type="PANTHER" id="PTHR48475">
    <property type="entry name" value="RIBONUCLEASE H"/>
    <property type="match status" value="1"/>
</dbReference>
<protein>
    <recommendedName>
        <fullName evidence="2">Reverse transcriptase/retrotransposon-derived protein RNase H-like domain-containing protein</fullName>
    </recommendedName>
</protein>
<reference evidence="3 4" key="1">
    <citation type="journal article" date="2017" name="Nat. Commun.">
        <title>Genome assembly with in vitro proximity ligation data and whole-genome triplication in lettuce.</title>
        <authorList>
            <person name="Reyes-Chin-Wo S."/>
            <person name="Wang Z."/>
            <person name="Yang X."/>
            <person name="Kozik A."/>
            <person name="Arikit S."/>
            <person name="Song C."/>
            <person name="Xia L."/>
            <person name="Froenicke L."/>
            <person name="Lavelle D.O."/>
            <person name="Truco M.J."/>
            <person name="Xia R."/>
            <person name="Zhu S."/>
            <person name="Xu C."/>
            <person name="Xu H."/>
            <person name="Xu X."/>
            <person name="Cox K."/>
            <person name="Korf I."/>
            <person name="Meyers B.C."/>
            <person name="Michelmore R.W."/>
        </authorList>
    </citation>
    <scope>NUCLEOTIDE SEQUENCE [LARGE SCALE GENOMIC DNA]</scope>
    <source>
        <strain evidence="4">cv. Salinas</strain>
        <tissue evidence="3">Seedlings</tissue>
    </source>
</reference>
<name>A0A9R1UWB4_LACSA</name>